<organism evidence="2 3">
    <name type="scientific">Desmophyllum pertusum</name>
    <dbReference type="NCBI Taxonomy" id="174260"/>
    <lineage>
        <taxon>Eukaryota</taxon>
        <taxon>Metazoa</taxon>
        <taxon>Cnidaria</taxon>
        <taxon>Anthozoa</taxon>
        <taxon>Hexacorallia</taxon>
        <taxon>Scleractinia</taxon>
        <taxon>Caryophylliina</taxon>
        <taxon>Caryophylliidae</taxon>
        <taxon>Desmophyllum</taxon>
    </lineage>
</organism>
<dbReference type="InterPro" id="IPR051477">
    <property type="entry name" value="Expansin_CellWall"/>
</dbReference>
<keyword evidence="3" id="KW-1185">Reference proteome</keyword>
<evidence type="ECO:0000313" key="2">
    <source>
        <dbReference type="EMBL" id="KAJ7319183.1"/>
    </source>
</evidence>
<sequence>MDFFIPGDGRWDISYVAIDCPTIPGSNGKVQLRFQGSNPWYIKLQARNTKVPTAGIEVMVKDKYHCLTRKPDNFFVGSGLGKFSTPLHVRLTAITGEQVETSIPDIKNDVSYPTNVQYKGINGGSKYWPKLLLTVMFILGAMPVN</sequence>
<reference evidence="2" key="1">
    <citation type="submission" date="2023-01" db="EMBL/GenBank/DDBJ databases">
        <title>Genome assembly of the deep-sea coral Lophelia pertusa.</title>
        <authorList>
            <person name="Herrera S."/>
            <person name="Cordes E."/>
        </authorList>
    </citation>
    <scope>NUCLEOTIDE SEQUENCE</scope>
    <source>
        <strain evidence="2">USNM1676648</strain>
        <tissue evidence="2">Polyp</tissue>
    </source>
</reference>
<accession>A0A9W9Y7K0</accession>
<dbReference type="PANTHER" id="PTHR31836">
    <property type="match status" value="1"/>
</dbReference>
<dbReference type="Gene3D" id="2.60.40.760">
    <property type="entry name" value="Expansin, cellulose-binding-like domain"/>
    <property type="match status" value="1"/>
</dbReference>
<dbReference type="InterPro" id="IPR036749">
    <property type="entry name" value="Expansin_CBD_sf"/>
</dbReference>
<dbReference type="PANTHER" id="PTHR31836:SF28">
    <property type="entry name" value="SRCR DOMAIN-CONTAINING PROTEIN-RELATED"/>
    <property type="match status" value="1"/>
</dbReference>
<protein>
    <submittedName>
        <fullName evidence="2">Uncharacterized protein</fullName>
    </submittedName>
</protein>
<name>A0A9W9Y7K0_9CNID</name>
<dbReference type="Proteomes" id="UP001163046">
    <property type="component" value="Unassembled WGS sequence"/>
</dbReference>
<dbReference type="OrthoDB" id="406505at2759"/>
<gene>
    <name evidence="2" type="ORF">OS493_036471</name>
</gene>
<proteinExistence type="predicted"/>
<comment type="caution">
    <text evidence="2">The sequence shown here is derived from an EMBL/GenBank/DDBJ whole genome shotgun (WGS) entry which is preliminary data.</text>
</comment>
<dbReference type="AlphaFoldDB" id="A0A9W9Y7K0"/>
<evidence type="ECO:0000313" key="3">
    <source>
        <dbReference type="Proteomes" id="UP001163046"/>
    </source>
</evidence>
<evidence type="ECO:0000256" key="1">
    <source>
        <dbReference type="ARBA" id="ARBA00022729"/>
    </source>
</evidence>
<dbReference type="EMBL" id="MU827838">
    <property type="protein sequence ID" value="KAJ7319183.1"/>
    <property type="molecule type" value="Genomic_DNA"/>
</dbReference>
<keyword evidence="1" id="KW-0732">Signal</keyword>